<dbReference type="EMBL" id="DAAYKR010000016">
    <property type="protein sequence ID" value="HAG4612904.1"/>
    <property type="molecule type" value="Genomic_DNA"/>
</dbReference>
<reference evidence="8" key="1">
    <citation type="journal article" date="2018" name="Genome Biol.">
        <title>SKESA: strategic k-mer extension for scrupulous assemblies.</title>
        <authorList>
            <person name="Souvorov A."/>
            <person name="Agarwala R."/>
            <person name="Lipman D.J."/>
        </authorList>
    </citation>
    <scope>NUCLEOTIDE SEQUENCE</scope>
    <source>
        <strain evidence="8">MA.CCC_P6</strain>
    </source>
</reference>
<comment type="similarity">
    <text evidence="2">Belongs to the VirD4/TraG family.</text>
</comment>
<dbReference type="GO" id="GO:0005886">
    <property type="term" value="C:plasma membrane"/>
    <property type="evidence" value="ECO:0007669"/>
    <property type="project" value="UniProtKB-SubCell"/>
</dbReference>
<comment type="subcellular location">
    <subcellularLocation>
        <location evidence="1">Cell membrane</location>
        <topology evidence="1">Multi-pass membrane protein</topology>
    </subcellularLocation>
</comment>
<feature type="transmembrane region" description="Helical" evidence="7">
    <location>
        <begin position="64"/>
        <end position="91"/>
    </location>
</feature>
<evidence type="ECO:0000256" key="5">
    <source>
        <dbReference type="ARBA" id="ARBA00022989"/>
    </source>
</evidence>
<evidence type="ECO:0000256" key="2">
    <source>
        <dbReference type="ARBA" id="ARBA00008806"/>
    </source>
</evidence>
<keyword evidence="3" id="KW-1003">Cell membrane</keyword>
<dbReference type="Pfam" id="PF02534">
    <property type="entry name" value="T4SS-DNA_transf"/>
    <property type="match status" value="1"/>
</dbReference>
<comment type="caution">
    <text evidence="8">The sequence shown here is derived from an EMBL/GenBank/DDBJ whole genome shotgun (WGS) entry which is preliminary data.</text>
</comment>
<evidence type="ECO:0000256" key="7">
    <source>
        <dbReference type="SAM" id="Phobius"/>
    </source>
</evidence>
<dbReference type="CDD" id="cd01127">
    <property type="entry name" value="TrwB_TraG_TraD_VirD4"/>
    <property type="match status" value="1"/>
</dbReference>
<evidence type="ECO:0000256" key="6">
    <source>
        <dbReference type="ARBA" id="ARBA00023136"/>
    </source>
</evidence>
<proteinExistence type="inferred from homology"/>
<evidence type="ECO:0000256" key="3">
    <source>
        <dbReference type="ARBA" id="ARBA00022475"/>
    </source>
</evidence>
<accession>A0A763UUH3</accession>
<dbReference type="AlphaFoldDB" id="A0A763UUH3"/>
<dbReference type="InterPro" id="IPR027417">
    <property type="entry name" value="P-loop_NTPase"/>
</dbReference>
<evidence type="ECO:0000256" key="1">
    <source>
        <dbReference type="ARBA" id="ARBA00004651"/>
    </source>
</evidence>
<dbReference type="InterPro" id="IPR051539">
    <property type="entry name" value="T4SS-coupling_protein"/>
</dbReference>
<dbReference type="PANTHER" id="PTHR37937:SF1">
    <property type="entry name" value="CONJUGATIVE TRANSFER: DNA TRANSPORT"/>
    <property type="match status" value="1"/>
</dbReference>
<keyword evidence="4 7" id="KW-0812">Transmembrane</keyword>
<gene>
    <name evidence="8" type="ORF">G8549_004517</name>
</gene>
<dbReference type="PANTHER" id="PTHR37937">
    <property type="entry name" value="CONJUGATIVE TRANSFER: DNA TRANSPORT"/>
    <property type="match status" value="1"/>
</dbReference>
<protein>
    <submittedName>
        <fullName evidence="8">Type IV secretory system conjugative DNA transfer family protein</fullName>
    </submittedName>
</protein>
<keyword evidence="5 7" id="KW-1133">Transmembrane helix</keyword>
<dbReference type="SUPFAM" id="SSF52540">
    <property type="entry name" value="P-loop containing nucleoside triphosphate hydrolases"/>
    <property type="match status" value="1"/>
</dbReference>
<reference evidence="8" key="2">
    <citation type="submission" date="2020-02" db="EMBL/GenBank/DDBJ databases">
        <authorList>
            <consortium name="NCBI Pathogen Detection Project"/>
        </authorList>
    </citation>
    <scope>NUCLEOTIDE SEQUENCE</scope>
    <source>
        <strain evidence="8">MA.CCC_P6</strain>
    </source>
</reference>
<evidence type="ECO:0000256" key="4">
    <source>
        <dbReference type="ARBA" id="ARBA00022692"/>
    </source>
</evidence>
<evidence type="ECO:0000313" key="8">
    <source>
        <dbReference type="EMBL" id="HAG4612904.1"/>
    </source>
</evidence>
<name>A0A763UUH3_SALER</name>
<dbReference type="InterPro" id="IPR003688">
    <property type="entry name" value="TraG/VirD4"/>
</dbReference>
<sequence>MVMKKALGMVLFLIVLLMICLCAGNYLGGYAALKYSGVDISSLQWNTFYDIISQLSGQEQYKKLIAVAWIGFAVPLIIFVGFVVLVIVGLMPKKVIYGNARLATDMDLSKSTFFPSPTVVKDAVLKNEKPYSFPPILIGKMFKGRYKGQFIYFYGQQFLILYAPTRSGKGVGIVIPNCVNYPDSMVVLDIKLENWFMSAGYRTTVLGQKCFLFAPAGFADNQSEALKGNIKSHRWNPLDCVGRSDLQREADLDKIAAILMPAEGSDPFWSDAAKGLFMGLGLYLLDKERYQLQINADNNDDPNLKVKPVLFSLAAILKLSVPDSGKDLASWMGACIENETFISDKTKFYFRSFMAAPDKTRGSILTNFSSYLKIFNNPITAEATNYSDFDVRQVRKQRMSIFLGLTPDALVTHSKLVNLFFSMLVNENTRELPEQNPELKYQCLIVCDEFTSMGKSEIIEKSVAFTAGYNLRWMFILQNEGQGKKDDMYGEHGWEAFVENSAVVLYYPPKAKNELTKKISEEIGVMDMKVTKLSDSRSGGKGGNSRSRSHEIVERPVLLPEEINALRDVKNKAKNIAVREIIMSEYTRPFIANKIIWFEEEVFKERVGVSKSNPVDIPVLFTDPKIRNSIIEQAKLYGDSMLSQVMEKPDLENHDTVDMSE</sequence>
<dbReference type="Gene3D" id="3.40.50.300">
    <property type="entry name" value="P-loop containing nucleotide triphosphate hydrolases"/>
    <property type="match status" value="1"/>
</dbReference>
<organism evidence="8">
    <name type="scientific">Salmonella enterica</name>
    <name type="common">Salmonella choleraesuis</name>
    <dbReference type="NCBI Taxonomy" id="28901"/>
    <lineage>
        <taxon>Bacteria</taxon>
        <taxon>Pseudomonadati</taxon>
        <taxon>Pseudomonadota</taxon>
        <taxon>Gammaproteobacteria</taxon>
        <taxon>Enterobacterales</taxon>
        <taxon>Enterobacteriaceae</taxon>
        <taxon>Salmonella</taxon>
    </lineage>
</organism>
<keyword evidence="6 7" id="KW-0472">Membrane</keyword>